<dbReference type="AlphaFoldDB" id="A0A8J5C113"/>
<evidence type="ECO:0000313" key="2">
    <source>
        <dbReference type="Proteomes" id="UP000770661"/>
    </source>
</evidence>
<comment type="caution">
    <text evidence="1">The sequence shown here is derived from an EMBL/GenBank/DDBJ whole genome shotgun (WGS) entry which is preliminary data.</text>
</comment>
<dbReference type="Proteomes" id="UP000770661">
    <property type="component" value="Unassembled WGS sequence"/>
</dbReference>
<keyword evidence="2" id="KW-1185">Reference proteome</keyword>
<organism evidence="1 2">
    <name type="scientific">Chionoecetes opilio</name>
    <name type="common">Atlantic snow crab</name>
    <name type="synonym">Cancer opilio</name>
    <dbReference type="NCBI Taxonomy" id="41210"/>
    <lineage>
        <taxon>Eukaryota</taxon>
        <taxon>Metazoa</taxon>
        <taxon>Ecdysozoa</taxon>
        <taxon>Arthropoda</taxon>
        <taxon>Crustacea</taxon>
        <taxon>Multicrustacea</taxon>
        <taxon>Malacostraca</taxon>
        <taxon>Eumalacostraca</taxon>
        <taxon>Eucarida</taxon>
        <taxon>Decapoda</taxon>
        <taxon>Pleocyemata</taxon>
        <taxon>Brachyura</taxon>
        <taxon>Eubrachyura</taxon>
        <taxon>Majoidea</taxon>
        <taxon>Majidae</taxon>
        <taxon>Chionoecetes</taxon>
    </lineage>
</organism>
<protein>
    <submittedName>
        <fullName evidence="1">Uncharacterized protein</fullName>
    </submittedName>
</protein>
<name>A0A8J5C113_CHIOP</name>
<gene>
    <name evidence="1" type="ORF">GWK47_013761</name>
</gene>
<evidence type="ECO:0000313" key="1">
    <source>
        <dbReference type="EMBL" id="KAG0714618.1"/>
    </source>
</evidence>
<proteinExistence type="predicted"/>
<sequence length="180" mass="20576">MARARGTPKNTDEHRMYHQPQDMATCGPLVSTFCRGKDRSAWFDPAWPPVLERRCSSARFARFAGLAPPTAPYSLSETTAEVLEVDDGEDSSCPPQMRKRQPLLVCGRRKQRALFQRRDCLVFPEQQGRNRRRPSFLDVLAPVGEEELFVLLVGHHGQRIPVCHVEEVVEKYLKILSFEI</sequence>
<reference evidence="1" key="1">
    <citation type="submission" date="2020-07" db="EMBL/GenBank/DDBJ databases">
        <title>The High-quality genome of the commercially important snow crab, Chionoecetes opilio.</title>
        <authorList>
            <person name="Jeong J.-H."/>
            <person name="Ryu S."/>
        </authorList>
    </citation>
    <scope>NUCLEOTIDE SEQUENCE</scope>
    <source>
        <strain evidence="1">MADBK_172401_WGS</strain>
        <tissue evidence="1">Digestive gland</tissue>
    </source>
</reference>
<accession>A0A8J5C113</accession>
<dbReference type="EMBL" id="JACEEZ010020378">
    <property type="protein sequence ID" value="KAG0714618.1"/>
    <property type="molecule type" value="Genomic_DNA"/>
</dbReference>